<dbReference type="AlphaFoldDB" id="A0A2V3Y227"/>
<evidence type="ECO:0000259" key="1">
    <source>
        <dbReference type="Pfam" id="PF01909"/>
    </source>
</evidence>
<keyword evidence="4" id="KW-1185">Reference proteome</keyword>
<evidence type="ECO:0000313" key="3">
    <source>
        <dbReference type="EMBL" id="PXX50814.1"/>
    </source>
</evidence>
<keyword evidence="3" id="KW-0808">Transferase</keyword>
<organism evidence="3 4">
    <name type="scientific">Hungatella effluvii</name>
    <dbReference type="NCBI Taxonomy" id="1096246"/>
    <lineage>
        <taxon>Bacteria</taxon>
        <taxon>Bacillati</taxon>
        <taxon>Bacillota</taxon>
        <taxon>Clostridia</taxon>
        <taxon>Lachnospirales</taxon>
        <taxon>Lachnospiraceae</taxon>
        <taxon>Hungatella</taxon>
    </lineage>
</organism>
<dbReference type="GeneID" id="86063202"/>
<dbReference type="Gene3D" id="3.30.460.10">
    <property type="entry name" value="Beta Polymerase, domain 2"/>
    <property type="match status" value="1"/>
</dbReference>
<dbReference type="Pfam" id="PF13228">
    <property type="entry name" value="DUF4037"/>
    <property type="match status" value="1"/>
</dbReference>
<dbReference type="InterPro" id="IPR002934">
    <property type="entry name" value="Polymerase_NTP_transf_dom"/>
</dbReference>
<proteinExistence type="predicted"/>
<feature type="domain" description="Polymerase nucleotidyl transferase" evidence="1">
    <location>
        <begin position="35"/>
        <end position="76"/>
    </location>
</feature>
<protein>
    <submittedName>
        <fullName evidence="3">Nucleotidyltransferase-like protein</fullName>
    </submittedName>
</protein>
<dbReference type="EMBL" id="QJKD01000011">
    <property type="protein sequence ID" value="PXX50814.1"/>
    <property type="molecule type" value="Genomic_DNA"/>
</dbReference>
<dbReference type="InterPro" id="IPR025117">
    <property type="entry name" value="DUF4037"/>
</dbReference>
<dbReference type="CDD" id="cd05403">
    <property type="entry name" value="NT_KNTase_like"/>
    <property type="match status" value="1"/>
</dbReference>
<name>A0A2V3Y227_9FIRM</name>
<dbReference type="InterPro" id="IPR043519">
    <property type="entry name" value="NT_sf"/>
</dbReference>
<comment type="caution">
    <text evidence="3">The sequence shown here is derived from an EMBL/GenBank/DDBJ whole genome shotgun (WGS) entry which is preliminary data.</text>
</comment>
<evidence type="ECO:0000259" key="2">
    <source>
        <dbReference type="Pfam" id="PF13228"/>
    </source>
</evidence>
<dbReference type="GO" id="GO:0016779">
    <property type="term" value="F:nucleotidyltransferase activity"/>
    <property type="evidence" value="ECO:0007669"/>
    <property type="project" value="InterPro"/>
</dbReference>
<dbReference type="Pfam" id="PF01909">
    <property type="entry name" value="NTP_transf_2"/>
    <property type="match status" value="1"/>
</dbReference>
<accession>A0A2V3Y227</accession>
<dbReference type="RefSeq" id="WP_110324433.1">
    <property type="nucleotide sequence ID" value="NZ_QJKD01000011.1"/>
</dbReference>
<reference evidence="3 4" key="1">
    <citation type="submission" date="2018-05" db="EMBL/GenBank/DDBJ databases">
        <title>Genomic Encyclopedia of Type Strains, Phase IV (KMG-IV): sequencing the most valuable type-strain genomes for metagenomic binning, comparative biology and taxonomic classification.</title>
        <authorList>
            <person name="Goeker M."/>
        </authorList>
    </citation>
    <scope>NUCLEOTIDE SEQUENCE [LARGE SCALE GENOMIC DNA]</scope>
    <source>
        <strain evidence="3 4">DSM 24995</strain>
    </source>
</reference>
<evidence type="ECO:0000313" key="4">
    <source>
        <dbReference type="Proteomes" id="UP000248057"/>
    </source>
</evidence>
<dbReference type="Proteomes" id="UP000248057">
    <property type="component" value="Unassembled WGS sequence"/>
</dbReference>
<feature type="domain" description="DUF4037" evidence="2">
    <location>
        <begin position="148"/>
        <end position="236"/>
    </location>
</feature>
<dbReference type="SUPFAM" id="SSF81301">
    <property type="entry name" value="Nucleotidyltransferase"/>
    <property type="match status" value="1"/>
</dbReference>
<sequence>MSEAGEKQTEGKTTISENRALSGVPVIEREVTALLEEISSCPETAAVAVGGSRATGKADKKSDYDIYVYVEMEIAKERRKSILEKYCGVMEIGNHYWESEDNCTLNNGVDIDIIYRKLQDFGGDVAAVVEQNQASNGYTTCMWHNLATCRILYDRDGALEAMKRRFDVPYPEALRAEIIRKNRALLSGVLPSYDAQIRKAASRRDLVSINHRATEFLASYFDIIFAMNRQTHPGEKRLVSLCKDICENLPDRFEENLNRLFSVMYDTDGAVNDVIACMLIELDQALLKAENGQP</sequence>
<gene>
    <name evidence="3" type="ORF">DFR60_111105</name>
</gene>